<dbReference type="Pfam" id="PF01522">
    <property type="entry name" value="Polysacc_deac_1"/>
    <property type="match status" value="1"/>
</dbReference>
<keyword evidence="5" id="KW-0624">Polysaccharide degradation</keyword>
<dbReference type="InterPro" id="IPR011330">
    <property type="entry name" value="Glyco_hydro/deAcase_b/a-brl"/>
</dbReference>
<organism evidence="5 6">
    <name type="scientific">candidate division WS6 bacterium GW2011_GWF2_39_15</name>
    <dbReference type="NCBI Taxonomy" id="1619100"/>
    <lineage>
        <taxon>Bacteria</taxon>
        <taxon>Candidatus Dojkabacteria</taxon>
    </lineage>
</organism>
<dbReference type="SUPFAM" id="SSF88713">
    <property type="entry name" value="Glycoside hydrolase/deacetylase"/>
    <property type="match status" value="1"/>
</dbReference>
<evidence type="ECO:0000259" key="4">
    <source>
        <dbReference type="PROSITE" id="PS51677"/>
    </source>
</evidence>
<dbReference type="CDD" id="cd10918">
    <property type="entry name" value="CE4_NodB_like_5s_6s"/>
    <property type="match status" value="1"/>
</dbReference>
<reference evidence="5 6" key="1">
    <citation type="journal article" date="2015" name="Nature">
        <title>rRNA introns, odd ribosomes, and small enigmatic genomes across a large radiation of phyla.</title>
        <authorList>
            <person name="Brown C.T."/>
            <person name="Hug L.A."/>
            <person name="Thomas B.C."/>
            <person name="Sharon I."/>
            <person name="Castelle C.J."/>
            <person name="Singh A."/>
            <person name="Wilkins M.J."/>
            <person name="Williams K.H."/>
            <person name="Banfield J.F."/>
        </authorList>
    </citation>
    <scope>NUCLEOTIDE SEQUENCE [LARGE SCALE GENOMIC DNA]</scope>
</reference>
<evidence type="ECO:0000256" key="2">
    <source>
        <dbReference type="ARBA" id="ARBA00022729"/>
    </source>
</evidence>
<dbReference type="PANTHER" id="PTHR34216:SF3">
    <property type="entry name" value="POLY-BETA-1,6-N-ACETYL-D-GLUCOSAMINE N-DEACETYLASE"/>
    <property type="match status" value="1"/>
</dbReference>
<dbReference type="GO" id="GO:0016798">
    <property type="term" value="F:hydrolase activity, acting on glycosyl bonds"/>
    <property type="evidence" value="ECO:0007669"/>
    <property type="project" value="UniProtKB-KW"/>
</dbReference>
<dbReference type="Proteomes" id="UP000034799">
    <property type="component" value="Unassembled WGS sequence"/>
</dbReference>
<feature type="domain" description="NodB homology" evidence="4">
    <location>
        <begin position="130"/>
        <end position="285"/>
    </location>
</feature>
<dbReference type="GO" id="GO:0016810">
    <property type="term" value="F:hydrolase activity, acting on carbon-nitrogen (but not peptide) bonds"/>
    <property type="evidence" value="ECO:0007669"/>
    <property type="project" value="InterPro"/>
</dbReference>
<dbReference type="STRING" id="1619100.UT34_C0001G0160"/>
<keyword evidence="2" id="KW-0732">Signal</keyword>
<comment type="caution">
    <text evidence="5">The sequence shown here is derived from an EMBL/GenBank/DDBJ whole genome shotgun (WGS) entry which is preliminary data.</text>
</comment>
<dbReference type="PANTHER" id="PTHR34216">
    <property type="match status" value="1"/>
</dbReference>
<keyword evidence="3" id="KW-0472">Membrane</keyword>
<keyword evidence="5" id="KW-0326">Glycosidase</keyword>
<dbReference type="GO" id="GO:0005576">
    <property type="term" value="C:extracellular region"/>
    <property type="evidence" value="ECO:0007669"/>
    <property type="project" value="UniProtKB-SubCell"/>
</dbReference>
<feature type="transmembrane region" description="Helical" evidence="3">
    <location>
        <begin position="12"/>
        <end position="30"/>
    </location>
</feature>
<dbReference type="InterPro" id="IPR051398">
    <property type="entry name" value="Polysacch_Deacetylase"/>
</dbReference>
<accession>A0A0G0Q6U4</accession>
<name>A0A0G0Q6U4_9BACT</name>
<dbReference type="InterPro" id="IPR002509">
    <property type="entry name" value="NODB_dom"/>
</dbReference>
<keyword evidence="3" id="KW-1133">Transmembrane helix</keyword>
<keyword evidence="5" id="KW-0858">Xylan degradation</keyword>
<keyword evidence="3" id="KW-0812">Transmembrane</keyword>
<dbReference type="AlphaFoldDB" id="A0A0G0Q6U4"/>
<proteinExistence type="predicted"/>
<dbReference type="EMBL" id="LBWK01000001">
    <property type="protein sequence ID" value="KKR06120.1"/>
    <property type="molecule type" value="Genomic_DNA"/>
</dbReference>
<keyword evidence="5" id="KW-0119">Carbohydrate metabolism</keyword>
<protein>
    <submittedName>
        <fullName evidence="5">Xylanase/chitin deacetylase</fullName>
    </submittedName>
</protein>
<dbReference type="PROSITE" id="PS51677">
    <property type="entry name" value="NODB"/>
    <property type="match status" value="1"/>
</dbReference>
<evidence type="ECO:0000313" key="6">
    <source>
        <dbReference type="Proteomes" id="UP000034799"/>
    </source>
</evidence>
<keyword evidence="5" id="KW-0378">Hydrolase</keyword>
<evidence type="ECO:0000256" key="3">
    <source>
        <dbReference type="SAM" id="Phobius"/>
    </source>
</evidence>
<dbReference type="GO" id="GO:0045493">
    <property type="term" value="P:xylan catabolic process"/>
    <property type="evidence" value="ECO:0007669"/>
    <property type="project" value="UniProtKB-KW"/>
</dbReference>
<sequence>MKKKPVFKLSNLLILLTVLTFFSSIFLFLYTPHQINVENIPVPYEIVPENPLSEQLVLGASLKGYVKVPVLMYHNIAPIPGGGSASYRGLFVSPYMFEQQMKYLRDNGYKALTTQEFFDILKSGVTPRQKSVLITFDDGSRGQYKYAYPILKKYKLKGVFYIITDKSPIKMNEVRAMARGGMIIDSHTSSHPDLRKVPANKNLRYQITTSKKTLEHLTKQKVVSIAYPGCVADSRTFKIASAGGYLLGFSCGRTIYHKYSNRYYLSRVHVYSDMASFKRALTVGL</sequence>
<comment type="subcellular location">
    <subcellularLocation>
        <location evidence="1">Secreted</location>
    </subcellularLocation>
</comment>
<gene>
    <name evidence="5" type="ORF">UT34_C0001G0160</name>
</gene>
<evidence type="ECO:0000313" key="5">
    <source>
        <dbReference type="EMBL" id="KKR06120.1"/>
    </source>
</evidence>
<dbReference type="Gene3D" id="3.20.20.370">
    <property type="entry name" value="Glycoside hydrolase/deacetylase"/>
    <property type="match status" value="1"/>
</dbReference>
<evidence type="ECO:0000256" key="1">
    <source>
        <dbReference type="ARBA" id="ARBA00004613"/>
    </source>
</evidence>